<dbReference type="HOGENOM" id="CLU_092151_0_0_1"/>
<organism evidence="2 3">
    <name type="scientific">Oidiodendron maius (strain Zn)</name>
    <dbReference type="NCBI Taxonomy" id="913774"/>
    <lineage>
        <taxon>Eukaryota</taxon>
        <taxon>Fungi</taxon>
        <taxon>Dikarya</taxon>
        <taxon>Ascomycota</taxon>
        <taxon>Pezizomycotina</taxon>
        <taxon>Leotiomycetes</taxon>
        <taxon>Leotiomycetes incertae sedis</taxon>
        <taxon>Myxotrichaceae</taxon>
        <taxon>Oidiodendron</taxon>
    </lineage>
</organism>
<dbReference type="InterPro" id="IPR032710">
    <property type="entry name" value="NTF2-like_dom_sf"/>
</dbReference>
<dbReference type="OrthoDB" id="3595872at2759"/>
<dbReference type="InParanoid" id="A0A0C3GWK1"/>
<dbReference type="SUPFAM" id="SSF54427">
    <property type="entry name" value="NTF2-like"/>
    <property type="match status" value="1"/>
</dbReference>
<keyword evidence="1" id="KW-0732">Signal</keyword>
<name>A0A0C3GWK1_OIDMZ</name>
<sequence>MFASTITSIIVFATFATFPPIIFAGSTPTSSGEFKCTPQKSHTTYPNQCRILEIFNYLANGSDEAFFAQVAPDVDWTVMGTHPLAGEYHNRTIFIADTLERLANTEDPSNPLTLSVTNIIGGGNEEWSVQELHVLGSCKNGLVFDNRYAWATRWNTEGVIVQARAYLDSALVATAITENESVEHHYYDQRTSLMDGPIGLNCVAPS</sequence>
<feature type="chain" id="PRO_5002177919" description="SnoaL-like domain-containing protein" evidence="1">
    <location>
        <begin position="25"/>
        <end position="206"/>
    </location>
</feature>
<dbReference type="STRING" id="913774.A0A0C3GWK1"/>
<accession>A0A0C3GWK1</accession>
<keyword evidence="3" id="KW-1185">Reference proteome</keyword>
<evidence type="ECO:0008006" key="4">
    <source>
        <dbReference type="Google" id="ProtNLM"/>
    </source>
</evidence>
<reference evidence="3" key="2">
    <citation type="submission" date="2015-01" db="EMBL/GenBank/DDBJ databases">
        <title>Evolutionary Origins and Diversification of the Mycorrhizal Mutualists.</title>
        <authorList>
            <consortium name="DOE Joint Genome Institute"/>
            <consortium name="Mycorrhizal Genomics Consortium"/>
            <person name="Kohler A."/>
            <person name="Kuo A."/>
            <person name="Nagy L.G."/>
            <person name="Floudas D."/>
            <person name="Copeland A."/>
            <person name="Barry K.W."/>
            <person name="Cichocki N."/>
            <person name="Veneault-Fourrey C."/>
            <person name="LaButti K."/>
            <person name="Lindquist E.A."/>
            <person name="Lipzen A."/>
            <person name="Lundell T."/>
            <person name="Morin E."/>
            <person name="Murat C."/>
            <person name="Riley R."/>
            <person name="Ohm R."/>
            <person name="Sun H."/>
            <person name="Tunlid A."/>
            <person name="Henrissat B."/>
            <person name="Grigoriev I.V."/>
            <person name="Hibbett D.S."/>
            <person name="Martin F."/>
        </authorList>
    </citation>
    <scope>NUCLEOTIDE SEQUENCE [LARGE SCALE GENOMIC DNA]</scope>
    <source>
        <strain evidence="3">Zn</strain>
    </source>
</reference>
<evidence type="ECO:0000313" key="2">
    <source>
        <dbReference type="EMBL" id="KIM95599.1"/>
    </source>
</evidence>
<evidence type="ECO:0000256" key="1">
    <source>
        <dbReference type="SAM" id="SignalP"/>
    </source>
</evidence>
<proteinExistence type="predicted"/>
<dbReference type="Proteomes" id="UP000054321">
    <property type="component" value="Unassembled WGS sequence"/>
</dbReference>
<protein>
    <recommendedName>
        <fullName evidence="4">SnoaL-like domain-containing protein</fullName>
    </recommendedName>
</protein>
<feature type="signal peptide" evidence="1">
    <location>
        <begin position="1"/>
        <end position="24"/>
    </location>
</feature>
<dbReference type="Gene3D" id="3.10.450.50">
    <property type="match status" value="1"/>
</dbReference>
<reference evidence="2 3" key="1">
    <citation type="submission" date="2014-04" db="EMBL/GenBank/DDBJ databases">
        <authorList>
            <consortium name="DOE Joint Genome Institute"/>
            <person name="Kuo A."/>
            <person name="Martino E."/>
            <person name="Perotto S."/>
            <person name="Kohler A."/>
            <person name="Nagy L.G."/>
            <person name="Floudas D."/>
            <person name="Copeland A."/>
            <person name="Barry K.W."/>
            <person name="Cichocki N."/>
            <person name="Veneault-Fourrey C."/>
            <person name="LaButti K."/>
            <person name="Lindquist E.A."/>
            <person name="Lipzen A."/>
            <person name="Lundell T."/>
            <person name="Morin E."/>
            <person name="Murat C."/>
            <person name="Sun H."/>
            <person name="Tunlid A."/>
            <person name="Henrissat B."/>
            <person name="Grigoriev I.V."/>
            <person name="Hibbett D.S."/>
            <person name="Martin F."/>
            <person name="Nordberg H.P."/>
            <person name="Cantor M.N."/>
            <person name="Hua S.X."/>
        </authorList>
    </citation>
    <scope>NUCLEOTIDE SEQUENCE [LARGE SCALE GENOMIC DNA]</scope>
    <source>
        <strain evidence="2 3">Zn</strain>
    </source>
</reference>
<gene>
    <name evidence="2" type="ORF">OIDMADRAFT_33691</name>
</gene>
<dbReference type="AlphaFoldDB" id="A0A0C3GWK1"/>
<evidence type="ECO:0000313" key="3">
    <source>
        <dbReference type="Proteomes" id="UP000054321"/>
    </source>
</evidence>
<dbReference type="EMBL" id="KN832886">
    <property type="protein sequence ID" value="KIM95599.1"/>
    <property type="molecule type" value="Genomic_DNA"/>
</dbReference>